<organism evidence="1 2">
    <name type="scientific">Enterococcus mundtii</name>
    <dbReference type="NCBI Taxonomy" id="53346"/>
    <lineage>
        <taxon>Bacteria</taxon>
        <taxon>Bacillati</taxon>
        <taxon>Bacillota</taxon>
        <taxon>Bacilli</taxon>
        <taxon>Lactobacillales</taxon>
        <taxon>Enterococcaceae</taxon>
        <taxon>Enterococcus</taxon>
    </lineage>
</organism>
<name>A0A242L189_ENTMU</name>
<gene>
    <name evidence="1" type="ORF">A5802_001615</name>
</gene>
<dbReference type="EMBL" id="NGMS01000001">
    <property type="protein sequence ID" value="OTP27879.1"/>
    <property type="molecule type" value="Genomic_DNA"/>
</dbReference>
<evidence type="ECO:0000313" key="1">
    <source>
        <dbReference type="EMBL" id="OTP27879.1"/>
    </source>
</evidence>
<reference evidence="1 2" key="1">
    <citation type="submission" date="2017-05" db="EMBL/GenBank/DDBJ databases">
        <title>The Genome Sequence of Enterococcus mundtii 6B1_DIV0119.</title>
        <authorList>
            <consortium name="The Broad Institute Genomics Platform"/>
            <consortium name="The Broad Institute Genomic Center for Infectious Diseases"/>
            <person name="Earl A."/>
            <person name="Manson A."/>
            <person name="Schwartman J."/>
            <person name="Gilmore M."/>
            <person name="Abouelleil A."/>
            <person name="Cao P."/>
            <person name="Chapman S."/>
            <person name="Cusick C."/>
            <person name="Shea T."/>
            <person name="Young S."/>
            <person name="Neafsey D."/>
            <person name="Nusbaum C."/>
            <person name="Birren B."/>
        </authorList>
    </citation>
    <scope>NUCLEOTIDE SEQUENCE [LARGE SCALE GENOMIC DNA]</scope>
    <source>
        <strain evidence="1 2">6B1_DIV0119</strain>
    </source>
</reference>
<comment type="caution">
    <text evidence="1">The sequence shown here is derived from an EMBL/GenBank/DDBJ whole genome shotgun (WGS) entry which is preliminary data.</text>
</comment>
<accession>A0A242L189</accession>
<sequence>MQLLMIFSLLGMTALFVFTAFRLNEPEAQPVRVKKNQR</sequence>
<protein>
    <submittedName>
        <fullName evidence="1">Uncharacterized protein</fullName>
    </submittedName>
</protein>
<evidence type="ECO:0000313" key="2">
    <source>
        <dbReference type="Proteomes" id="UP000195024"/>
    </source>
</evidence>
<proteinExistence type="predicted"/>
<dbReference type="Proteomes" id="UP000195024">
    <property type="component" value="Unassembled WGS sequence"/>
</dbReference>
<dbReference type="AlphaFoldDB" id="A0A242L189"/>